<proteinExistence type="predicted"/>
<evidence type="ECO:0000256" key="1">
    <source>
        <dbReference type="SAM" id="Phobius"/>
    </source>
</evidence>
<dbReference type="RefSeq" id="WP_015790024.1">
    <property type="nucleotide sequence ID" value="NC_013158.1"/>
</dbReference>
<dbReference type="AlphaFoldDB" id="C7NV44"/>
<keyword evidence="1" id="KW-0472">Membrane</keyword>
<dbReference type="InterPro" id="IPR058285">
    <property type="entry name" value="DUF7979"/>
</dbReference>
<accession>C7NV44</accession>
<organism evidence="3 4">
    <name type="scientific">Halorhabdus utahensis (strain DSM 12940 / JCM 11049 / AX-2)</name>
    <dbReference type="NCBI Taxonomy" id="519442"/>
    <lineage>
        <taxon>Archaea</taxon>
        <taxon>Methanobacteriati</taxon>
        <taxon>Methanobacteriota</taxon>
        <taxon>Stenosarchaea group</taxon>
        <taxon>Halobacteria</taxon>
        <taxon>Halobacteriales</taxon>
        <taxon>Haloarculaceae</taxon>
        <taxon>Halorhabdus</taxon>
    </lineage>
</organism>
<sequence length="154" mass="16763">MDSRSRLGLLIGLGLLLSGGLAYGVGMYQESSACTSGYWMTVDQMAADEPVHPPIEEVSFENLSTAEQEHFREALTGNRQKLCSGSDRMENLTEDVIRYQGGRYMADLLAFDGTSWGFPLVLVGMVGVLLGGALSVLTGGMVILRKIWDRLLIT</sequence>
<feature type="domain" description="DUF7979" evidence="2">
    <location>
        <begin position="38"/>
        <end position="105"/>
    </location>
</feature>
<dbReference type="eggNOG" id="arCOG09133">
    <property type="taxonomic scope" value="Archaea"/>
</dbReference>
<dbReference type="OrthoDB" id="381318at2157"/>
<reference evidence="3 4" key="1">
    <citation type="journal article" date="2009" name="Stand. Genomic Sci.">
        <title>Complete genome sequence of Halorhabdus utahensis type strain (AX-2).</title>
        <authorList>
            <person name="Anderson I."/>
            <person name="Tindall B.J."/>
            <person name="Pomrenke H."/>
            <person name="Goker M."/>
            <person name="Lapidus A."/>
            <person name="Nolan M."/>
            <person name="Copeland A."/>
            <person name="Glavina Del Rio T."/>
            <person name="Chen F."/>
            <person name="Tice H."/>
            <person name="Cheng J.F."/>
            <person name="Lucas S."/>
            <person name="Chertkov O."/>
            <person name="Bruce D."/>
            <person name="Brettin T."/>
            <person name="Detter J.C."/>
            <person name="Han C."/>
            <person name="Goodwin L."/>
            <person name="Land M."/>
            <person name="Hauser L."/>
            <person name="Chang Y.J."/>
            <person name="Jeffries C.D."/>
            <person name="Pitluck S."/>
            <person name="Pati A."/>
            <person name="Mavromatis K."/>
            <person name="Ivanova N."/>
            <person name="Ovchinnikova G."/>
            <person name="Chen A."/>
            <person name="Palaniappan K."/>
            <person name="Chain P."/>
            <person name="Rohde M."/>
            <person name="Bristow J."/>
            <person name="Eisen J.A."/>
            <person name="Markowitz V."/>
            <person name="Hugenholtz P."/>
            <person name="Kyrpides N.C."/>
            <person name="Klenk H.P."/>
        </authorList>
    </citation>
    <scope>NUCLEOTIDE SEQUENCE [LARGE SCALE GENOMIC DNA]</scope>
    <source>
        <strain evidence="4">DSM 12940 / JCM 11049 / AX-2</strain>
    </source>
</reference>
<protein>
    <recommendedName>
        <fullName evidence="2">DUF7979 domain-containing protein</fullName>
    </recommendedName>
</protein>
<name>C7NV44_HALUD</name>
<dbReference type="GeneID" id="8384586"/>
<dbReference type="Pfam" id="PF25934">
    <property type="entry name" value="DUF7979"/>
    <property type="match status" value="1"/>
</dbReference>
<gene>
    <name evidence="3" type="ordered locus">Huta_2289</name>
</gene>
<feature type="transmembrane region" description="Helical" evidence="1">
    <location>
        <begin position="116"/>
        <end position="144"/>
    </location>
</feature>
<dbReference type="Proteomes" id="UP000002071">
    <property type="component" value="Chromosome"/>
</dbReference>
<keyword evidence="4" id="KW-1185">Reference proteome</keyword>
<evidence type="ECO:0000313" key="3">
    <source>
        <dbReference type="EMBL" id="ACV12456.1"/>
    </source>
</evidence>
<dbReference type="KEGG" id="hut:Huta_2289"/>
<dbReference type="HOGENOM" id="CLU_1700245_0_0_2"/>
<keyword evidence="1" id="KW-0812">Transmembrane</keyword>
<dbReference type="EMBL" id="CP001687">
    <property type="protein sequence ID" value="ACV12456.1"/>
    <property type="molecule type" value="Genomic_DNA"/>
</dbReference>
<evidence type="ECO:0000313" key="4">
    <source>
        <dbReference type="Proteomes" id="UP000002071"/>
    </source>
</evidence>
<evidence type="ECO:0000259" key="2">
    <source>
        <dbReference type="Pfam" id="PF25934"/>
    </source>
</evidence>
<dbReference type="STRING" id="519442.Huta_2289"/>
<keyword evidence="1" id="KW-1133">Transmembrane helix</keyword>